<evidence type="ECO:0000256" key="3">
    <source>
        <dbReference type="ARBA" id="ARBA00022723"/>
    </source>
</evidence>
<dbReference type="Gene3D" id="1.20.1260.10">
    <property type="match status" value="1"/>
</dbReference>
<sequence>CEMEPHVQRPLPEDCQTTLNQVASYELHASDAYLSMACYYNEEMGIPPFARFFREQADMKREHAKQFLRYLRKYEGIVCLPVIKRPDIDNWGSSIQALEAAVQLENMLSKALQNLKILVCEKSETHLSGFVEEVLDKQVKNIEYLEYHLVYQKELEELVQQEGLFMKPSEQSDEK</sequence>
<evidence type="ECO:0000256" key="2">
    <source>
        <dbReference type="ARBA" id="ARBA00022434"/>
    </source>
</evidence>
<organism evidence="11 12">
    <name type="scientific">Loxodonta africana</name>
    <name type="common">African elephant</name>
    <dbReference type="NCBI Taxonomy" id="9785"/>
    <lineage>
        <taxon>Eukaryota</taxon>
        <taxon>Metazoa</taxon>
        <taxon>Chordata</taxon>
        <taxon>Craniata</taxon>
        <taxon>Vertebrata</taxon>
        <taxon>Euteleostomi</taxon>
        <taxon>Mammalia</taxon>
        <taxon>Eutheria</taxon>
        <taxon>Afrotheria</taxon>
        <taxon>Proboscidea</taxon>
        <taxon>Elephantidae</taxon>
        <taxon>Loxodonta</taxon>
    </lineage>
</organism>
<evidence type="ECO:0000313" key="12">
    <source>
        <dbReference type="Proteomes" id="UP000007646"/>
    </source>
</evidence>
<evidence type="ECO:0000259" key="10">
    <source>
        <dbReference type="PROSITE" id="PS50905"/>
    </source>
</evidence>
<dbReference type="GO" id="GO:0004322">
    <property type="term" value="F:ferroxidase activity"/>
    <property type="evidence" value="ECO:0007669"/>
    <property type="project" value="UniProtKB-EC"/>
</dbReference>
<dbReference type="PANTHER" id="PTHR11431">
    <property type="entry name" value="FERRITIN"/>
    <property type="match status" value="1"/>
</dbReference>
<comment type="function">
    <text evidence="9">Stores iron in a soluble, non-toxic, readily available form. Important for iron homeostasis. Iron is taken up in the ferrous form and deposited as ferric hydroxides after oxidation.</text>
</comment>
<dbReference type="CDD" id="cd01056">
    <property type="entry name" value="Euk_Ferritin"/>
    <property type="match status" value="1"/>
</dbReference>
<dbReference type="PANTHER" id="PTHR11431:SF54">
    <property type="entry name" value="FERRITIN"/>
    <property type="match status" value="1"/>
</dbReference>
<feature type="binding site" evidence="8">
    <location>
        <position position="63"/>
    </location>
    <ligand>
        <name>Fe cation</name>
        <dbReference type="ChEBI" id="CHEBI:24875"/>
        <label>1</label>
    </ligand>
</feature>
<evidence type="ECO:0000256" key="5">
    <source>
        <dbReference type="ARBA" id="ARBA00023004"/>
    </source>
</evidence>
<evidence type="ECO:0000256" key="6">
    <source>
        <dbReference type="ARBA" id="ARBA00025111"/>
    </source>
</evidence>
<dbReference type="GO" id="GO:0006879">
    <property type="term" value="P:intracellular iron ion homeostasis"/>
    <property type="evidence" value="ECO:0007669"/>
    <property type="project" value="UniProtKB-KW"/>
</dbReference>
<dbReference type="SUPFAM" id="SSF47240">
    <property type="entry name" value="Ferritin-like"/>
    <property type="match status" value="1"/>
</dbReference>
<dbReference type="Pfam" id="PF00210">
    <property type="entry name" value="Ferritin"/>
    <property type="match status" value="1"/>
</dbReference>
<dbReference type="AlphaFoldDB" id="G3TVL2"/>
<comment type="function">
    <text evidence="6">Stores iron in a soluble, non-toxic, readily available form. Important for iron homeostasis. Has ferroxidase activity. Iron is taken up in the ferrous form and deposited as ferric hydroxides after oxidation.</text>
</comment>
<reference evidence="11" key="3">
    <citation type="submission" date="2025-09" db="UniProtKB">
        <authorList>
            <consortium name="Ensembl"/>
        </authorList>
    </citation>
    <scope>IDENTIFICATION</scope>
    <source>
        <strain evidence="11">Isolate ISIS603380</strain>
    </source>
</reference>
<keyword evidence="5 8" id="KW-0408">Iron</keyword>
<protein>
    <recommendedName>
        <fullName evidence="9">Ferritin</fullName>
    </recommendedName>
</protein>
<evidence type="ECO:0000256" key="7">
    <source>
        <dbReference type="ARBA" id="ARBA00047990"/>
    </source>
</evidence>
<keyword evidence="12" id="KW-1185">Reference proteome</keyword>
<keyword evidence="4" id="KW-0560">Oxidoreductase</keyword>
<dbReference type="InterPro" id="IPR009078">
    <property type="entry name" value="Ferritin-like_SF"/>
</dbReference>
<feature type="binding site" evidence="8">
    <location>
        <position position="26"/>
    </location>
    <ligand>
        <name>Fe cation</name>
        <dbReference type="ChEBI" id="CHEBI:24875"/>
        <label>1</label>
    </ligand>
</feature>
<evidence type="ECO:0000256" key="4">
    <source>
        <dbReference type="ARBA" id="ARBA00023002"/>
    </source>
</evidence>
<feature type="domain" description="Ferritin-like diiron" evidence="10">
    <location>
        <begin position="9"/>
        <end position="156"/>
    </location>
</feature>
<dbReference type="GO" id="GO:0008198">
    <property type="term" value="F:ferrous iron binding"/>
    <property type="evidence" value="ECO:0007669"/>
    <property type="project" value="TreeGrafter"/>
</dbReference>
<evidence type="ECO:0000256" key="9">
    <source>
        <dbReference type="RuleBase" id="RU361145"/>
    </source>
</evidence>
<dbReference type="InterPro" id="IPR008331">
    <property type="entry name" value="Ferritin_DPS_dom"/>
</dbReference>
<keyword evidence="2 9" id="KW-0409">Iron storage</keyword>
<reference evidence="11" key="2">
    <citation type="submission" date="2025-08" db="UniProtKB">
        <authorList>
            <consortium name="Ensembl"/>
        </authorList>
    </citation>
    <scope>IDENTIFICATION</scope>
    <source>
        <strain evidence="11">Isolate ISIS603380</strain>
    </source>
</reference>
<dbReference type="eggNOG" id="KOG2332">
    <property type="taxonomic scope" value="Eukaryota"/>
</dbReference>
<dbReference type="OMA" id="DIDNWGT"/>
<keyword evidence="3 8" id="KW-0479">Metal-binding</keyword>
<feature type="binding site" evidence="8">
    <location>
        <position position="138"/>
    </location>
    <ligand>
        <name>Fe cation</name>
        <dbReference type="ChEBI" id="CHEBI:24875"/>
        <label>1</label>
    </ligand>
</feature>
<dbReference type="GO" id="GO:0005737">
    <property type="term" value="C:cytoplasm"/>
    <property type="evidence" value="ECO:0007669"/>
    <property type="project" value="TreeGrafter"/>
</dbReference>
<comment type="catalytic activity">
    <reaction evidence="7">
        <text>4 Fe(2+) + O2 + 4 H(+) = 4 Fe(3+) + 2 H2O</text>
        <dbReference type="Rhea" id="RHEA:11148"/>
        <dbReference type="ChEBI" id="CHEBI:15377"/>
        <dbReference type="ChEBI" id="CHEBI:15378"/>
        <dbReference type="ChEBI" id="CHEBI:15379"/>
        <dbReference type="ChEBI" id="CHEBI:29033"/>
        <dbReference type="ChEBI" id="CHEBI:29034"/>
        <dbReference type="EC" id="1.16.3.1"/>
    </reaction>
</comment>
<dbReference type="InterPro" id="IPR009040">
    <property type="entry name" value="Ferritin-like_diiron"/>
</dbReference>
<dbReference type="HOGENOM" id="CLU_065681_3_0_1"/>
<dbReference type="GeneTree" id="ENSGT00850000132566"/>
<dbReference type="InterPro" id="IPR012347">
    <property type="entry name" value="Ferritin-like"/>
</dbReference>
<dbReference type="STRING" id="9785.ENSLAFP00000019620"/>
<dbReference type="GO" id="GO:0006826">
    <property type="term" value="P:iron ion transport"/>
    <property type="evidence" value="ECO:0007669"/>
    <property type="project" value="InterPro"/>
</dbReference>
<accession>G3TVL2</accession>
<proteinExistence type="inferred from homology"/>
<dbReference type="Ensembl" id="ENSLAFT00000028869.1">
    <property type="protein sequence ID" value="ENSLAFP00000019620.1"/>
    <property type="gene ID" value="ENSLAFG00000028969.1"/>
</dbReference>
<comment type="similarity">
    <text evidence="1 9">Belongs to the ferritin family.</text>
</comment>
<evidence type="ECO:0000313" key="11">
    <source>
        <dbReference type="Ensembl" id="ENSLAFP00000019620.1"/>
    </source>
</evidence>
<feature type="binding site" evidence="8">
    <location>
        <position position="105"/>
    </location>
    <ligand>
        <name>Fe cation</name>
        <dbReference type="ChEBI" id="CHEBI:24875"/>
        <label>1</label>
    </ligand>
</feature>
<evidence type="ECO:0000256" key="8">
    <source>
        <dbReference type="PIRSR" id="PIRSR601519-1"/>
    </source>
</evidence>
<name>G3TVL2_LOXAF</name>
<dbReference type="InterPro" id="IPR001519">
    <property type="entry name" value="Ferritin"/>
</dbReference>
<dbReference type="InParanoid" id="G3TVL2"/>
<evidence type="ECO:0000256" key="1">
    <source>
        <dbReference type="ARBA" id="ARBA00007513"/>
    </source>
</evidence>
<dbReference type="PROSITE" id="PS50905">
    <property type="entry name" value="FERRITIN_LIKE"/>
    <property type="match status" value="1"/>
</dbReference>
<reference evidence="11 12" key="1">
    <citation type="submission" date="2009-06" db="EMBL/GenBank/DDBJ databases">
        <title>The Genome Sequence of Loxodonta africana (African elephant).</title>
        <authorList>
            <person name="Di Palma F."/>
            <person name="Heiman D."/>
            <person name="Young S."/>
            <person name="Johnson J."/>
            <person name="Lander E.S."/>
            <person name="Lindblad-Toh K."/>
        </authorList>
    </citation>
    <scope>NUCLEOTIDE SEQUENCE [LARGE SCALE GENOMIC DNA]</scope>
    <source>
        <strain evidence="11 12">Isolate ISIS603380</strain>
    </source>
</reference>
<dbReference type="GO" id="GO:0008199">
    <property type="term" value="F:ferric iron binding"/>
    <property type="evidence" value="ECO:0007669"/>
    <property type="project" value="InterPro"/>
</dbReference>
<dbReference type="Proteomes" id="UP000007646">
    <property type="component" value="Unassembled WGS sequence"/>
</dbReference>